<sequence>MPRSVLLVLYALLVACQTTSSTSPTSWPAQAGADSPDVVQPAPGAYYPKPPRDYAAYRTWRWQQEPTGSAHYSAAQVRDAVTAELERLGLRERHDASADLTVWAELFQTSRLQQVVEPYGGSQGFAPHVGAFGGGWNAMPRVYAYRRNILVLNLELRDSDDGQAVWRGHGESPVDGADRTRLYQAARRALSGFPP</sequence>
<dbReference type="Gene3D" id="3.30.160.670">
    <property type="match status" value="1"/>
</dbReference>
<feature type="region of interest" description="Disordered" evidence="1">
    <location>
        <begin position="20"/>
        <end position="43"/>
    </location>
</feature>
<feature type="chain" id="PRO_5010278952" description="DUF4136 domain-containing protein" evidence="2">
    <location>
        <begin position="21"/>
        <end position="195"/>
    </location>
</feature>
<organism evidence="4 5">
    <name type="scientific">Pseudomonas flexibilis</name>
    <dbReference type="NCBI Taxonomy" id="706570"/>
    <lineage>
        <taxon>Bacteria</taxon>
        <taxon>Pseudomonadati</taxon>
        <taxon>Pseudomonadota</taxon>
        <taxon>Gammaproteobacteria</taxon>
        <taxon>Pseudomonadales</taxon>
        <taxon>Pseudomonadaceae</taxon>
        <taxon>Pseudomonas</taxon>
    </lineage>
</organism>
<name>A0A1N6ZT20_9PSED</name>
<accession>A0A1N6ZT20</accession>
<dbReference type="Pfam" id="PF13590">
    <property type="entry name" value="DUF4136"/>
    <property type="match status" value="1"/>
</dbReference>
<gene>
    <name evidence="4" type="ORF">SAMN05421672_11920</name>
</gene>
<evidence type="ECO:0000259" key="3">
    <source>
        <dbReference type="Pfam" id="PF13590"/>
    </source>
</evidence>
<dbReference type="AlphaFoldDB" id="A0A1N6ZT20"/>
<dbReference type="EMBL" id="FTMC01000019">
    <property type="protein sequence ID" value="SIR30042.1"/>
    <property type="molecule type" value="Genomic_DNA"/>
</dbReference>
<dbReference type="RefSeq" id="WP_052199712.1">
    <property type="nucleotide sequence ID" value="NZ_FTMC01000019.1"/>
</dbReference>
<evidence type="ECO:0000313" key="4">
    <source>
        <dbReference type="EMBL" id="SIR30042.1"/>
    </source>
</evidence>
<protein>
    <recommendedName>
        <fullName evidence="3">DUF4136 domain-containing protein</fullName>
    </recommendedName>
</protein>
<feature type="domain" description="DUF4136" evidence="3">
    <location>
        <begin position="52"/>
        <end position="195"/>
    </location>
</feature>
<evidence type="ECO:0000256" key="2">
    <source>
        <dbReference type="SAM" id="SignalP"/>
    </source>
</evidence>
<reference evidence="4 5" key="1">
    <citation type="submission" date="2017-01" db="EMBL/GenBank/DDBJ databases">
        <authorList>
            <person name="Mah S.A."/>
            <person name="Swanson W.J."/>
            <person name="Moy G.W."/>
            <person name="Vacquier V.D."/>
        </authorList>
    </citation>
    <scope>NUCLEOTIDE SEQUENCE [LARGE SCALE GENOMIC DNA]</scope>
    <source>
        <strain evidence="4 5">ATCC 29606</strain>
    </source>
</reference>
<dbReference type="Proteomes" id="UP000186079">
    <property type="component" value="Unassembled WGS sequence"/>
</dbReference>
<evidence type="ECO:0000256" key="1">
    <source>
        <dbReference type="SAM" id="MobiDB-lite"/>
    </source>
</evidence>
<feature type="signal peptide" evidence="2">
    <location>
        <begin position="1"/>
        <end position="20"/>
    </location>
</feature>
<proteinExistence type="predicted"/>
<dbReference type="InterPro" id="IPR025411">
    <property type="entry name" value="DUF4136"/>
</dbReference>
<keyword evidence="2" id="KW-0732">Signal</keyword>
<dbReference type="PROSITE" id="PS51257">
    <property type="entry name" value="PROKAR_LIPOPROTEIN"/>
    <property type="match status" value="1"/>
</dbReference>
<evidence type="ECO:0000313" key="5">
    <source>
        <dbReference type="Proteomes" id="UP000186079"/>
    </source>
</evidence>